<dbReference type="EMBL" id="LJYW01000001">
    <property type="protein sequence ID" value="KPL53967.1"/>
    <property type="molecule type" value="Genomic_DNA"/>
</dbReference>
<dbReference type="Proteomes" id="UP000048984">
    <property type="component" value="Unassembled WGS sequence"/>
</dbReference>
<comment type="caution">
    <text evidence="2">The sequence shown here is derived from an EMBL/GenBank/DDBJ whole genome shotgun (WGS) entry which is preliminary data.</text>
</comment>
<dbReference type="Gene3D" id="3.40.1260.10">
    <property type="entry name" value="DsrEFH-like"/>
    <property type="match status" value="1"/>
</dbReference>
<dbReference type="SUPFAM" id="SSF75169">
    <property type="entry name" value="DsrEFH-like"/>
    <property type="match status" value="1"/>
</dbReference>
<proteinExistence type="predicted"/>
<sequence>MLRRSLLIALALAGLFASGAPASAQTKPRLLVLVTSSNPMVQAMAMLLTREALGRQTPVRMVLCGAGGDLAFPTYAGPALQPAGLTPQQMLRGVIQAGAQVQICPLYLANTPGVSAAGLIEGVAPTTPADVGTYMDGADVRYLNF</sequence>
<dbReference type="RefSeq" id="WP_054360132.1">
    <property type="nucleotide sequence ID" value="NZ_LJYW01000001.1"/>
</dbReference>
<reference evidence="2 3" key="2">
    <citation type="submission" date="2015-10" db="EMBL/GenBank/DDBJ databases">
        <title>Draft Genome Sequence of Prosthecomicrobium hirschii ATCC 27832.</title>
        <authorList>
            <person name="Daniel J."/>
            <person name="Givan S.A."/>
            <person name="Brun Y.V."/>
            <person name="Brown P.J."/>
        </authorList>
    </citation>
    <scope>NUCLEOTIDE SEQUENCE [LARGE SCALE GENOMIC DNA]</scope>
    <source>
        <strain evidence="2 3">16</strain>
    </source>
</reference>
<dbReference type="AlphaFoldDB" id="A0A0P6WH12"/>
<accession>A0A0P6WH12</accession>
<evidence type="ECO:0000256" key="1">
    <source>
        <dbReference type="SAM" id="SignalP"/>
    </source>
</evidence>
<organism evidence="2 3">
    <name type="scientific">Prosthecodimorpha hirschii</name>
    <dbReference type="NCBI Taxonomy" id="665126"/>
    <lineage>
        <taxon>Bacteria</taxon>
        <taxon>Pseudomonadati</taxon>
        <taxon>Pseudomonadota</taxon>
        <taxon>Alphaproteobacteria</taxon>
        <taxon>Hyphomicrobiales</taxon>
        <taxon>Ancalomicrobiaceae</taxon>
        <taxon>Prosthecodimorpha</taxon>
    </lineage>
</organism>
<keyword evidence="1" id="KW-0732">Signal</keyword>
<evidence type="ECO:0000313" key="3">
    <source>
        <dbReference type="Proteomes" id="UP000048984"/>
    </source>
</evidence>
<dbReference type="InterPro" id="IPR027396">
    <property type="entry name" value="DsrEFH-like"/>
</dbReference>
<feature type="signal peptide" evidence="1">
    <location>
        <begin position="1"/>
        <end position="24"/>
    </location>
</feature>
<dbReference type="STRING" id="665126.ABB55_18570"/>
<evidence type="ECO:0000313" key="2">
    <source>
        <dbReference type="EMBL" id="KPL53967.1"/>
    </source>
</evidence>
<reference evidence="2 3" key="1">
    <citation type="submission" date="2015-09" db="EMBL/GenBank/DDBJ databases">
        <authorList>
            <person name="Jackson K.R."/>
            <person name="Lunt B.L."/>
            <person name="Fisher J.N.B."/>
            <person name="Gardner A.V."/>
            <person name="Bailey M.E."/>
            <person name="Deus L.M."/>
            <person name="Earl A.S."/>
            <person name="Gibby P.D."/>
            <person name="Hartmann K.A."/>
            <person name="Liu J.E."/>
            <person name="Manci A.M."/>
            <person name="Nielsen D.A."/>
            <person name="Solomon M.B."/>
            <person name="Breakwell D.P."/>
            <person name="Burnett S.H."/>
            <person name="Grose J.H."/>
        </authorList>
    </citation>
    <scope>NUCLEOTIDE SEQUENCE [LARGE SCALE GENOMIC DNA]</scope>
    <source>
        <strain evidence="2 3">16</strain>
    </source>
</reference>
<gene>
    <name evidence="2" type="ORF">ABB55_18570</name>
</gene>
<protein>
    <recommendedName>
        <fullName evidence="4">Peroxiredoxin</fullName>
    </recommendedName>
</protein>
<name>A0A0P6WH12_9HYPH</name>
<evidence type="ECO:0008006" key="4">
    <source>
        <dbReference type="Google" id="ProtNLM"/>
    </source>
</evidence>
<keyword evidence="3" id="KW-1185">Reference proteome</keyword>
<feature type="chain" id="PRO_5006132422" description="Peroxiredoxin" evidence="1">
    <location>
        <begin position="25"/>
        <end position="145"/>
    </location>
</feature>